<dbReference type="Proteomes" id="UP000316726">
    <property type="component" value="Chromosome 4"/>
</dbReference>
<dbReference type="PANTHER" id="PTHR35514">
    <property type="entry name" value="THYLAKOID LUMENAL 15.0 KDA PROTEIN 2, CHLOROPLASTIC"/>
    <property type="match status" value="1"/>
</dbReference>
<dbReference type="OrthoDB" id="417797at2759"/>
<evidence type="ECO:0000313" key="3">
    <source>
        <dbReference type="Proteomes" id="UP000316726"/>
    </source>
</evidence>
<dbReference type="AlphaFoldDB" id="A0A5B8MIG3"/>
<proteinExistence type="predicted"/>
<dbReference type="EMBL" id="CP031037">
    <property type="protein sequence ID" value="QDZ20276.1"/>
    <property type="molecule type" value="Genomic_DNA"/>
</dbReference>
<reference evidence="2 3" key="1">
    <citation type="submission" date="2018-07" db="EMBL/GenBank/DDBJ databases">
        <title>The complete nuclear genome of the prasinophyte Chloropicon primus (CCMP1205).</title>
        <authorList>
            <person name="Pombert J.-F."/>
            <person name="Otis C."/>
            <person name="Turmel M."/>
            <person name="Lemieux C."/>
        </authorList>
    </citation>
    <scope>NUCLEOTIDE SEQUENCE [LARGE SCALE GENOMIC DNA]</scope>
    <source>
        <strain evidence="2 3">CCMP1205</strain>
    </source>
</reference>
<evidence type="ECO:0000313" key="2">
    <source>
        <dbReference type="EMBL" id="QDZ20276.1"/>
    </source>
</evidence>
<dbReference type="Pfam" id="PF04536">
    <property type="entry name" value="TPM_phosphatase"/>
    <property type="match status" value="1"/>
</dbReference>
<name>A0A5B8MIG3_9CHLO</name>
<organism evidence="2 3">
    <name type="scientific">Chloropicon primus</name>
    <dbReference type="NCBI Taxonomy" id="1764295"/>
    <lineage>
        <taxon>Eukaryota</taxon>
        <taxon>Viridiplantae</taxon>
        <taxon>Chlorophyta</taxon>
        <taxon>Chloropicophyceae</taxon>
        <taxon>Chloropicales</taxon>
        <taxon>Chloropicaceae</taxon>
        <taxon>Chloropicon</taxon>
    </lineage>
</organism>
<gene>
    <name evidence="2" type="ORF">A3770_04p27940</name>
</gene>
<accession>A0A5B8MIG3</accession>
<feature type="domain" description="TPM" evidence="1">
    <location>
        <begin position="107"/>
        <end position="220"/>
    </location>
</feature>
<dbReference type="PANTHER" id="PTHR35514:SF1">
    <property type="entry name" value="THYLAKOID LUMENAL 15.0 KDA PROTEIN 2, CHLOROPLASTIC"/>
    <property type="match status" value="1"/>
</dbReference>
<evidence type="ECO:0000259" key="1">
    <source>
        <dbReference type="Pfam" id="PF04536"/>
    </source>
</evidence>
<sequence length="243" mass="26309">MGAKGMGAKGMGAKGMGASVKPLLCKGRPKGARYVAQSARGEGGEASGRVRLEGEFDWKGRVFRAAAGFLASSVVGLCAHGGLIAAEARLEGVNKPELLPKEYTPLIDVADFLTSGEEQRVVKTLERLERDTGVKLRVLAQNYPETPGLAIKDFWKVDASTVVLVADPNTGNITNFNVGEDVDIQVPRNFWSKVAGKFGNKFYWQDQGADRAIINSVNAIDFCVREPESRLKCTKLSSLEEEF</sequence>
<dbReference type="InterPro" id="IPR007621">
    <property type="entry name" value="TPM_dom"/>
</dbReference>
<dbReference type="STRING" id="1764295.A0A5B8MIG3"/>
<keyword evidence="3" id="KW-1185">Reference proteome</keyword>
<protein>
    <recommendedName>
        <fullName evidence="1">TPM domain-containing protein</fullName>
    </recommendedName>
</protein>